<reference evidence="3 4" key="1">
    <citation type="submission" date="2019-06" db="EMBL/GenBank/DDBJ databases">
        <title>Sequencing the genomes of 1000 actinobacteria strains.</title>
        <authorList>
            <person name="Klenk H.-P."/>
        </authorList>
    </citation>
    <scope>NUCLEOTIDE SEQUENCE [LARGE SCALE GENOMIC DNA]</scope>
    <source>
        <strain evidence="3 4">DSM 44826</strain>
    </source>
</reference>
<gene>
    <name evidence="3" type="ORF">FHX73_11674</name>
</gene>
<feature type="chain" id="PRO_5021725984" description="PknH-like protein" evidence="2">
    <location>
        <begin position="25"/>
        <end position="310"/>
    </location>
</feature>
<feature type="region of interest" description="Disordered" evidence="1">
    <location>
        <begin position="141"/>
        <end position="180"/>
    </location>
</feature>
<keyword evidence="4" id="KW-1185">Reference proteome</keyword>
<accession>A0A561UC14</accession>
<comment type="caution">
    <text evidence="3">The sequence shown here is derived from an EMBL/GenBank/DDBJ whole genome shotgun (WGS) entry which is preliminary data.</text>
</comment>
<evidence type="ECO:0000313" key="3">
    <source>
        <dbReference type="EMBL" id="TWF96900.1"/>
    </source>
</evidence>
<evidence type="ECO:0000313" key="4">
    <source>
        <dbReference type="Proteomes" id="UP000317940"/>
    </source>
</evidence>
<evidence type="ECO:0000256" key="2">
    <source>
        <dbReference type="SAM" id="SignalP"/>
    </source>
</evidence>
<name>A0A561UC14_9ACTN</name>
<organism evidence="3 4">
    <name type="scientific">Kitasatospora viridis</name>
    <dbReference type="NCBI Taxonomy" id="281105"/>
    <lineage>
        <taxon>Bacteria</taxon>
        <taxon>Bacillati</taxon>
        <taxon>Actinomycetota</taxon>
        <taxon>Actinomycetes</taxon>
        <taxon>Kitasatosporales</taxon>
        <taxon>Streptomycetaceae</taxon>
        <taxon>Kitasatospora</taxon>
    </lineage>
</organism>
<proteinExistence type="predicted"/>
<feature type="signal peptide" evidence="2">
    <location>
        <begin position="1"/>
        <end position="24"/>
    </location>
</feature>
<sequence length="310" mass="31761">MRTALAAAPIAAATVLLLTACSGAGPKGVGTGPVKVTATPTIAAVADRTLPIEAYLLNGQQTAVIDNAVGILETSCMARFGFDYHPKPVDPNSPVTQLARRYGSTDASVVASLGYHSPQTFNVTKSAGPTLTDQERHVLLGAPPTPGPGPSAAPAPAPAQSVNGQPVPQGGCNGEATAKVNPAPDRAAAELADQINLGDFQRSLTDPQVTAVFAAWSACMKSKGYTYATPVNAINDPAWATDAPTKTEIDTATADLDCKTRNNVVGVWYAVESAMENHDIAAKTGTLQKLKDGYQAALKRAAQISTGGGA</sequence>
<keyword evidence="2" id="KW-0732">Signal</keyword>
<feature type="compositionally biased region" description="Pro residues" evidence="1">
    <location>
        <begin position="143"/>
        <end position="157"/>
    </location>
</feature>
<evidence type="ECO:0000256" key="1">
    <source>
        <dbReference type="SAM" id="MobiDB-lite"/>
    </source>
</evidence>
<protein>
    <recommendedName>
        <fullName evidence="5">PknH-like protein</fullName>
    </recommendedName>
</protein>
<dbReference type="AlphaFoldDB" id="A0A561UC14"/>
<dbReference type="EMBL" id="VIWT01000001">
    <property type="protein sequence ID" value="TWF96900.1"/>
    <property type="molecule type" value="Genomic_DNA"/>
</dbReference>
<dbReference type="OrthoDB" id="4800194at2"/>
<dbReference type="RefSeq" id="WP_145903193.1">
    <property type="nucleotide sequence ID" value="NZ_BAAAMZ010000042.1"/>
</dbReference>
<dbReference type="PROSITE" id="PS51257">
    <property type="entry name" value="PROKAR_LIPOPROTEIN"/>
    <property type="match status" value="1"/>
</dbReference>
<evidence type="ECO:0008006" key="5">
    <source>
        <dbReference type="Google" id="ProtNLM"/>
    </source>
</evidence>
<dbReference type="Proteomes" id="UP000317940">
    <property type="component" value="Unassembled WGS sequence"/>
</dbReference>